<sequence length="131" mass="15131">MKEITINGKTYELNYGMEFLKRMDQRHKVENNGLSFGVGTTIAGVQLQQNNPTILQDIVECGLHNVKKDKPASDQIEETIVQMFEEAEDPEKIFTDFLETFKKQPLLKAQMKRQEENAKKAQQQQLKEMNA</sequence>
<reference evidence="2 3" key="1">
    <citation type="submission" date="2020-03" db="EMBL/GenBank/DDBJ databases">
        <title>Assessment of the enzymatic potential of alkaline-tolerant lipase obtained from Bacillus luteus H11 (technogenic soil) for the bioremediation of saline soils contaminated with petroleum substances.</title>
        <authorList>
            <person name="Kalwasinska A."/>
        </authorList>
    </citation>
    <scope>NUCLEOTIDE SEQUENCE [LARGE SCALE GENOMIC DNA]</scope>
    <source>
        <strain evidence="2 3">H11</strain>
    </source>
</reference>
<dbReference type="Pfam" id="PF12363">
    <property type="entry name" value="Phage_TAC_12"/>
    <property type="match status" value="1"/>
</dbReference>
<dbReference type="AlphaFoldDB" id="A0A969PUU5"/>
<keyword evidence="3" id="KW-1185">Reference proteome</keyword>
<proteinExistence type="predicted"/>
<organism evidence="2 3">
    <name type="scientific">Alkalicoccus luteus</name>
    <dbReference type="NCBI Taxonomy" id="1237094"/>
    <lineage>
        <taxon>Bacteria</taxon>
        <taxon>Bacillati</taxon>
        <taxon>Bacillota</taxon>
        <taxon>Bacilli</taxon>
        <taxon>Bacillales</taxon>
        <taxon>Bacillaceae</taxon>
        <taxon>Alkalicoccus</taxon>
    </lineage>
</organism>
<evidence type="ECO:0000313" key="3">
    <source>
        <dbReference type="Proteomes" id="UP000752012"/>
    </source>
</evidence>
<dbReference type="InterPro" id="IPR024410">
    <property type="entry name" value="Phage_TAC_12"/>
</dbReference>
<name>A0A969PUU5_9BACI</name>
<protein>
    <recommendedName>
        <fullName evidence="4">Phage protein</fullName>
    </recommendedName>
</protein>
<gene>
    <name evidence="2" type="ORF">HCN83_10030</name>
</gene>
<evidence type="ECO:0008006" key="4">
    <source>
        <dbReference type="Google" id="ProtNLM"/>
    </source>
</evidence>
<feature type="region of interest" description="Disordered" evidence="1">
    <location>
        <begin position="109"/>
        <end position="131"/>
    </location>
</feature>
<dbReference type="RefSeq" id="WP_168006904.1">
    <property type="nucleotide sequence ID" value="NZ_JAATHJ010000013.1"/>
</dbReference>
<feature type="compositionally biased region" description="Low complexity" evidence="1">
    <location>
        <begin position="120"/>
        <end position="131"/>
    </location>
</feature>
<accession>A0A969PUU5</accession>
<dbReference type="EMBL" id="JAATHJ010000013">
    <property type="protein sequence ID" value="NJP37924.1"/>
    <property type="molecule type" value="Genomic_DNA"/>
</dbReference>
<dbReference type="Proteomes" id="UP000752012">
    <property type="component" value="Unassembled WGS sequence"/>
</dbReference>
<evidence type="ECO:0000313" key="2">
    <source>
        <dbReference type="EMBL" id="NJP37924.1"/>
    </source>
</evidence>
<comment type="caution">
    <text evidence="2">The sequence shown here is derived from an EMBL/GenBank/DDBJ whole genome shotgun (WGS) entry which is preliminary data.</text>
</comment>
<evidence type="ECO:0000256" key="1">
    <source>
        <dbReference type="SAM" id="MobiDB-lite"/>
    </source>
</evidence>